<sequence length="217" mass="24149">MTDIQIAAPAGSLQVRALWQQSERIVLICHPHPLFGGTMDNKVVTTLARFFKNQNVSVISFNFRGVGSSSGQHDNGMGEIDDALAVLNWIIQQNPFQNQSDFQPRQLYLAGFSFGAYIAAAVASRFNQQQINAELTEFKLVKTFLVAPPVHHYPMHELSLAKDTVVLMGDQDEVVPPAEVISWANQLDLQLVMMPGCSHFFHGHLPDLGQQLVQHFP</sequence>
<dbReference type="EMBL" id="SNTY01000009">
    <property type="protein sequence ID" value="TEU30340.1"/>
    <property type="molecule type" value="Genomic_DNA"/>
</dbReference>
<evidence type="ECO:0000313" key="2">
    <source>
        <dbReference type="EMBL" id="TEU30340.1"/>
    </source>
</evidence>
<dbReference type="PANTHER" id="PTHR42103">
    <property type="entry name" value="ALPHA/BETA-HYDROLASES SUPERFAMILY PROTEIN"/>
    <property type="match status" value="1"/>
</dbReference>
<dbReference type="Proteomes" id="UP000297834">
    <property type="component" value="Unassembled WGS sequence"/>
</dbReference>
<dbReference type="RefSeq" id="WP_134243370.1">
    <property type="nucleotide sequence ID" value="NZ_SNTY01000009.1"/>
</dbReference>
<keyword evidence="3" id="KW-1185">Reference proteome</keyword>
<proteinExistence type="predicted"/>
<comment type="caution">
    <text evidence="2">The sequence shown here is derived from an EMBL/GenBank/DDBJ whole genome shotgun (WGS) entry which is preliminary data.</text>
</comment>
<keyword evidence="2" id="KW-0378">Hydrolase</keyword>
<dbReference type="STRING" id="1120977.GCA_000619845_00530"/>
<name>A0A4Y7XEV8_9GAMM</name>
<dbReference type="PANTHER" id="PTHR42103:SF2">
    <property type="entry name" value="AB HYDROLASE-1 DOMAIN-CONTAINING PROTEIN"/>
    <property type="match status" value="1"/>
</dbReference>
<dbReference type="InterPro" id="IPR029058">
    <property type="entry name" value="AB_hydrolase_fold"/>
</dbReference>
<feature type="domain" description="Alpha/beta hydrolase fold-3" evidence="1">
    <location>
        <begin position="80"/>
        <end position="150"/>
    </location>
</feature>
<gene>
    <name evidence="2" type="ORF">E2B99_02230</name>
</gene>
<dbReference type="Gene3D" id="3.40.50.1820">
    <property type="entry name" value="alpha/beta hydrolase"/>
    <property type="match status" value="1"/>
</dbReference>
<protein>
    <submittedName>
        <fullName evidence="2">Alpha/beta fold hydrolase</fullName>
    </submittedName>
</protein>
<reference evidence="2 3" key="1">
    <citation type="submission" date="2019-03" db="EMBL/GenBank/DDBJ databases">
        <title>Alkanindiges illinoisensis: a potential pathogenic isolated from ascites of a gastric cancer patient with abdominal metastasis.</title>
        <authorList>
            <person name="Hu X."/>
            <person name="Yang B."/>
            <person name="Yan X."/>
            <person name="Lin L."/>
            <person name="Zhao H."/>
            <person name="Zhou F."/>
            <person name="Su B."/>
            <person name="Chen J."/>
            <person name="Rui Y."/>
            <person name="Wang Q."/>
            <person name="Zheng L."/>
        </authorList>
    </citation>
    <scope>NUCLEOTIDE SEQUENCE [LARGE SCALE GENOMIC DNA]</scope>
    <source>
        <strain evidence="2 3">NFYY 23406</strain>
    </source>
</reference>
<dbReference type="GO" id="GO:0016787">
    <property type="term" value="F:hydrolase activity"/>
    <property type="evidence" value="ECO:0007669"/>
    <property type="project" value="UniProtKB-KW"/>
</dbReference>
<dbReference type="AlphaFoldDB" id="A0A4Y7XEV8"/>
<dbReference type="OrthoDB" id="9800435at2"/>
<evidence type="ECO:0000259" key="1">
    <source>
        <dbReference type="Pfam" id="PF07859"/>
    </source>
</evidence>
<dbReference type="SUPFAM" id="SSF53474">
    <property type="entry name" value="alpha/beta-Hydrolases"/>
    <property type="match status" value="1"/>
</dbReference>
<organism evidence="2 3">
    <name type="scientific">Alkanindiges illinoisensis</name>
    <dbReference type="NCBI Taxonomy" id="197183"/>
    <lineage>
        <taxon>Bacteria</taxon>
        <taxon>Pseudomonadati</taxon>
        <taxon>Pseudomonadota</taxon>
        <taxon>Gammaproteobacteria</taxon>
        <taxon>Moraxellales</taxon>
        <taxon>Moraxellaceae</taxon>
        <taxon>Alkanindiges</taxon>
    </lineage>
</organism>
<evidence type="ECO:0000313" key="3">
    <source>
        <dbReference type="Proteomes" id="UP000297834"/>
    </source>
</evidence>
<dbReference type="InterPro" id="IPR013094">
    <property type="entry name" value="AB_hydrolase_3"/>
</dbReference>
<dbReference type="Pfam" id="PF07859">
    <property type="entry name" value="Abhydrolase_3"/>
    <property type="match status" value="1"/>
</dbReference>
<accession>A0A4Y7XEV8</accession>